<proteinExistence type="predicted"/>
<dbReference type="Pfam" id="PF25597">
    <property type="entry name" value="SH3_retrovirus"/>
    <property type="match status" value="1"/>
</dbReference>
<dbReference type="Proteomes" id="UP001064489">
    <property type="component" value="Chromosome 5"/>
</dbReference>
<keyword evidence="3" id="KW-1185">Reference proteome</keyword>
<evidence type="ECO:0000259" key="1">
    <source>
        <dbReference type="Pfam" id="PF25597"/>
    </source>
</evidence>
<sequence>MGVPKHFWHMATLTAIYFINCTSSRVVQGKAPLYLLLPNGTLFPLLSRVFGYTYFVQNRSPTRTKLDDKVIRCVFLGYSSMSKGYRCYDLVSRQFYHSLDVTFLEIVPFFSSTSTLSGPAVETSMEDSSMLSRPVPIFELYLLSFTSSRSLPLTIQDYSQHPYAQDPLPVSSLDSGILHPPLVYDVPPHYPTRDRCPLSRYLLSSITTLPIAKYISYQGIQDHYQSFLGQRWKDALKEASNLSGFDSSFTRCESEIIQEIVEDILKKLNDRIGIWGIGEYGN</sequence>
<organism evidence="2 3">
    <name type="scientific">Acer negundo</name>
    <name type="common">Box elder</name>
    <dbReference type="NCBI Taxonomy" id="4023"/>
    <lineage>
        <taxon>Eukaryota</taxon>
        <taxon>Viridiplantae</taxon>
        <taxon>Streptophyta</taxon>
        <taxon>Embryophyta</taxon>
        <taxon>Tracheophyta</taxon>
        <taxon>Spermatophyta</taxon>
        <taxon>Magnoliopsida</taxon>
        <taxon>eudicotyledons</taxon>
        <taxon>Gunneridae</taxon>
        <taxon>Pentapetalae</taxon>
        <taxon>rosids</taxon>
        <taxon>malvids</taxon>
        <taxon>Sapindales</taxon>
        <taxon>Sapindaceae</taxon>
        <taxon>Hippocastanoideae</taxon>
        <taxon>Acereae</taxon>
        <taxon>Acer</taxon>
    </lineage>
</organism>
<dbReference type="AlphaFoldDB" id="A0AAD5IUC4"/>
<gene>
    <name evidence="2" type="ORF">LWI28_015586</name>
</gene>
<comment type="caution">
    <text evidence="2">The sequence shown here is derived from an EMBL/GenBank/DDBJ whole genome shotgun (WGS) entry which is preliminary data.</text>
</comment>
<name>A0AAD5IUC4_ACENE</name>
<dbReference type="Gene3D" id="3.40.50.10140">
    <property type="entry name" value="Toll/interleukin-1 receptor homology (TIR) domain"/>
    <property type="match status" value="1"/>
</dbReference>
<evidence type="ECO:0000313" key="2">
    <source>
        <dbReference type="EMBL" id="KAI9177469.1"/>
    </source>
</evidence>
<reference evidence="2" key="2">
    <citation type="submission" date="2023-02" db="EMBL/GenBank/DDBJ databases">
        <authorList>
            <person name="Swenson N.G."/>
            <person name="Wegrzyn J.L."/>
            <person name="Mcevoy S.L."/>
        </authorList>
    </citation>
    <scope>NUCLEOTIDE SEQUENCE</scope>
    <source>
        <strain evidence="2">91603</strain>
        <tissue evidence="2">Leaf</tissue>
    </source>
</reference>
<reference evidence="2" key="1">
    <citation type="journal article" date="2022" name="Plant J.">
        <title>Strategies of tolerance reflected in two North American maple genomes.</title>
        <authorList>
            <person name="McEvoy S.L."/>
            <person name="Sezen U.U."/>
            <person name="Trouern-Trend A."/>
            <person name="McMahon S.M."/>
            <person name="Schaberg P.G."/>
            <person name="Yang J."/>
            <person name="Wegrzyn J.L."/>
            <person name="Swenson N.G."/>
        </authorList>
    </citation>
    <scope>NUCLEOTIDE SEQUENCE</scope>
    <source>
        <strain evidence="2">91603</strain>
    </source>
</reference>
<feature type="domain" description="Retroviral polymerase SH3-like" evidence="1">
    <location>
        <begin position="54"/>
        <end position="113"/>
    </location>
</feature>
<accession>A0AAD5IUC4</accession>
<evidence type="ECO:0000313" key="3">
    <source>
        <dbReference type="Proteomes" id="UP001064489"/>
    </source>
</evidence>
<dbReference type="InterPro" id="IPR035897">
    <property type="entry name" value="Toll_tir_struct_dom_sf"/>
</dbReference>
<dbReference type="EMBL" id="JAJSOW010000102">
    <property type="protein sequence ID" value="KAI9177469.1"/>
    <property type="molecule type" value="Genomic_DNA"/>
</dbReference>
<dbReference type="InterPro" id="IPR057670">
    <property type="entry name" value="SH3_retrovirus"/>
</dbReference>
<protein>
    <recommendedName>
        <fullName evidence="1">Retroviral polymerase SH3-like domain-containing protein</fullName>
    </recommendedName>
</protein>